<organism evidence="7 8">
    <name type="scientific">Aureimonas altamirensis</name>
    <dbReference type="NCBI Taxonomy" id="370622"/>
    <lineage>
        <taxon>Bacteria</taxon>
        <taxon>Pseudomonadati</taxon>
        <taxon>Pseudomonadota</taxon>
        <taxon>Alphaproteobacteria</taxon>
        <taxon>Hyphomicrobiales</taxon>
        <taxon>Aurantimonadaceae</taxon>
        <taxon>Aureimonas</taxon>
    </lineage>
</organism>
<dbReference type="Pfam" id="PF00561">
    <property type="entry name" value="Abhydrolase_1"/>
    <property type="match status" value="1"/>
</dbReference>
<feature type="domain" description="AB hydrolase-1" evidence="5">
    <location>
        <begin position="289"/>
        <end position="531"/>
    </location>
</feature>
<dbReference type="InterPro" id="IPR010941">
    <property type="entry name" value="PhaC_N"/>
</dbReference>
<evidence type="ECO:0000313" key="7">
    <source>
        <dbReference type="EMBL" id="KHJ55037.1"/>
    </source>
</evidence>
<dbReference type="RefSeq" id="WP_039192417.1">
    <property type="nucleotide sequence ID" value="NZ_JRFJ01000002.1"/>
</dbReference>
<evidence type="ECO:0000259" key="6">
    <source>
        <dbReference type="Pfam" id="PF07167"/>
    </source>
</evidence>
<evidence type="ECO:0000256" key="1">
    <source>
        <dbReference type="ARBA" id="ARBA00004496"/>
    </source>
</evidence>
<proteinExistence type="predicted"/>
<dbReference type="AlphaFoldDB" id="A0A0B1Q806"/>
<dbReference type="InterPro" id="IPR000073">
    <property type="entry name" value="AB_hydrolase_1"/>
</dbReference>
<gene>
    <name evidence="7" type="ORF">LA66_10895</name>
</gene>
<evidence type="ECO:0000256" key="2">
    <source>
        <dbReference type="ARBA" id="ARBA00022490"/>
    </source>
</evidence>
<keyword evidence="2" id="KW-0963">Cytoplasm</keyword>
<evidence type="ECO:0000256" key="4">
    <source>
        <dbReference type="ARBA" id="ARBA00023315"/>
    </source>
</evidence>
<name>A0A0B1Q806_9HYPH</name>
<protein>
    <submittedName>
        <fullName evidence="7">Poly(3-hydroxyalkanoate) synthetase</fullName>
    </submittedName>
</protein>
<keyword evidence="3" id="KW-0808">Transferase</keyword>
<evidence type="ECO:0000256" key="3">
    <source>
        <dbReference type="ARBA" id="ARBA00022679"/>
    </source>
</evidence>
<dbReference type="InterPro" id="IPR029058">
    <property type="entry name" value="AB_hydrolase_fold"/>
</dbReference>
<dbReference type="InterPro" id="IPR051321">
    <property type="entry name" value="PHA/PHB_synthase"/>
</dbReference>
<dbReference type="GO" id="GO:0005737">
    <property type="term" value="C:cytoplasm"/>
    <property type="evidence" value="ECO:0007669"/>
    <property type="project" value="UniProtKB-SubCell"/>
</dbReference>
<comment type="subcellular location">
    <subcellularLocation>
        <location evidence="1">Cytoplasm</location>
    </subcellularLocation>
</comment>
<dbReference type="OrthoDB" id="7208816at2"/>
<accession>A0A0B1Q806</accession>
<evidence type="ECO:0000259" key="5">
    <source>
        <dbReference type="Pfam" id="PF00561"/>
    </source>
</evidence>
<dbReference type="GO" id="GO:0016746">
    <property type="term" value="F:acyltransferase activity"/>
    <property type="evidence" value="ECO:0007669"/>
    <property type="project" value="UniProtKB-KW"/>
</dbReference>
<sequence length="605" mass="66012">MSHSADTAEEGLAAYAVKDPETFALNMARAVEQAGKAASAWLAPRENGSMADPAGAIHAEMAAALSEVANYWLSEPTRAFQAQTRLMAGYLGLWTAAAQRMAATEQPAEDTPAAAPDKRFADPEWRRNLFFDFLRQAYLLTARWAQDLVTEAEGLDEDTRQRARFYVGQILNAISPSNFVPTNPELYRQTVAENGQNLVRGMTMFAEDMARGAGTLRLRQSGGDGFSVGVNLALTPGAVVAENDICQIIQYAPATKTVFKRPLLICPPWINKFYILDLAPGKSFIGWLVEQGHTVFVISWVNPTERHAAKDWLSYIDEGIVFALDTIRKATRQTEVNAMGYCVGGTLLSAALALLHARGDNRIRTATLLATQVDFTDAGELKVFVDERQIAALDAAMAASGTLDGGHMATAFNLLRSQDLIWPYVVGNYMKGHEPPPFDLLYWNSDATRMTRANHLFYLRNCYLENRLSQGRMELDGTVIDMSSVTIPVYSLATKEDHIAPARSVYTGTLAFGGDVTYVLGGSGHIAGVVNPPAKGKYQYWTGPAPDAGTSFDAWVQAAGMTPGSWWPHWQSWIEPHAGAKVKARKPGIGGKTIEPAPGRYVRGA</sequence>
<reference evidence="7 8" key="1">
    <citation type="submission" date="2014-09" db="EMBL/GenBank/DDBJ databases">
        <title>Isolation and characterization of Aurantimonas altamirensis ON-56566 from clinical sample following a dog bite.</title>
        <authorList>
            <person name="Eshaghi A."/>
            <person name="Li A."/>
            <person name="Shahinas D."/>
            <person name="Bahn P."/>
            <person name="Kus J.V."/>
            <person name="Patel S.N."/>
        </authorList>
    </citation>
    <scope>NUCLEOTIDE SEQUENCE [LARGE SCALE GENOMIC DNA]</scope>
    <source>
        <strain evidence="7 8">ON-56566</strain>
    </source>
</reference>
<dbReference type="NCBIfam" id="TIGR01838">
    <property type="entry name" value="PHA_synth_I"/>
    <property type="match status" value="1"/>
</dbReference>
<dbReference type="EMBL" id="JRFJ01000002">
    <property type="protein sequence ID" value="KHJ55037.1"/>
    <property type="molecule type" value="Genomic_DNA"/>
</dbReference>
<feature type="domain" description="Poly-beta-hydroxybutyrate polymerase N-terminal" evidence="6">
    <location>
        <begin position="117"/>
        <end position="288"/>
    </location>
</feature>
<keyword evidence="4" id="KW-0012">Acyltransferase</keyword>
<dbReference type="SUPFAM" id="SSF53474">
    <property type="entry name" value="alpha/beta-Hydrolases"/>
    <property type="match status" value="1"/>
</dbReference>
<dbReference type="PANTHER" id="PTHR36837:SF5">
    <property type="entry name" value="POLY-3-HYDROXYBUTYRATE SYNTHASE"/>
    <property type="match status" value="1"/>
</dbReference>
<dbReference type="GO" id="GO:0042619">
    <property type="term" value="P:poly-hydroxybutyrate biosynthetic process"/>
    <property type="evidence" value="ECO:0007669"/>
    <property type="project" value="InterPro"/>
</dbReference>
<dbReference type="Proteomes" id="UP000030826">
    <property type="component" value="Unassembled WGS sequence"/>
</dbReference>
<dbReference type="STRING" id="370622.LA66_10895"/>
<dbReference type="Pfam" id="PF07167">
    <property type="entry name" value="PhaC_N"/>
    <property type="match status" value="1"/>
</dbReference>
<dbReference type="InterPro" id="IPR010963">
    <property type="entry name" value="PHA_synth_I"/>
</dbReference>
<comment type="caution">
    <text evidence="7">The sequence shown here is derived from an EMBL/GenBank/DDBJ whole genome shotgun (WGS) entry which is preliminary data.</text>
</comment>
<dbReference type="PANTHER" id="PTHR36837">
    <property type="entry name" value="POLY(3-HYDROXYALKANOATE) POLYMERASE SUBUNIT PHAC"/>
    <property type="match status" value="1"/>
</dbReference>
<dbReference type="Gene3D" id="3.40.50.1820">
    <property type="entry name" value="alpha/beta hydrolase"/>
    <property type="match status" value="1"/>
</dbReference>
<evidence type="ECO:0000313" key="8">
    <source>
        <dbReference type="Proteomes" id="UP000030826"/>
    </source>
</evidence>